<dbReference type="GO" id="GO:0016151">
    <property type="term" value="F:nickel cation binding"/>
    <property type="evidence" value="ECO:0007669"/>
    <property type="project" value="UniProtKB-UniRule"/>
</dbReference>
<dbReference type="Pfam" id="PF01774">
    <property type="entry name" value="UreD"/>
    <property type="match status" value="1"/>
</dbReference>
<accession>A0A1G6ZUR6</accession>
<sequence length="276" mass="30754">MTEWTGELSLSLEDRGGKTVARNVYFQGAFKVMRPIYHDDSGKVCYYLLNPGGGYLDGDRYRMDVTAEPGSRVTLTTQGATKVYKTPKDHAYQETMMTLKSGSYLEYLPDPLIAYKDASYRQKNIVHLEHGATFLYTDILTPGWSPDGGHFAYSSVRLTNEIYLDGEPAVFDNVRLSPSEQQVGGLGFMEGYTHLGSMIAVGEQTTDGLIDDLYELLAETVEAEDVKYGVSRLAVPGFSIRILARSTGKIEKMLNVCHKKVSQEWLGLTPASLRKY</sequence>
<gene>
    <name evidence="3" type="primary">ureD</name>
    <name evidence="4" type="ORF">SAMN04488126_10375</name>
</gene>
<dbReference type="HAMAP" id="MF_01384">
    <property type="entry name" value="UreD"/>
    <property type="match status" value="1"/>
</dbReference>
<evidence type="ECO:0000256" key="1">
    <source>
        <dbReference type="ARBA" id="ARBA00007177"/>
    </source>
</evidence>
<comment type="function">
    <text evidence="3">Required for maturation of urease via the functional incorporation of the urease nickel metallocenter.</text>
</comment>
<dbReference type="Proteomes" id="UP000198823">
    <property type="component" value="Unassembled WGS sequence"/>
</dbReference>
<dbReference type="InterPro" id="IPR002669">
    <property type="entry name" value="UreD"/>
</dbReference>
<dbReference type="GO" id="GO:0005737">
    <property type="term" value="C:cytoplasm"/>
    <property type="evidence" value="ECO:0007669"/>
    <property type="project" value="UniProtKB-SubCell"/>
</dbReference>
<dbReference type="PANTHER" id="PTHR33643">
    <property type="entry name" value="UREASE ACCESSORY PROTEIN D"/>
    <property type="match status" value="1"/>
</dbReference>
<dbReference type="AlphaFoldDB" id="A0A1G6ZUR6"/>
<comment type="subcellular location">
    <subcellularLocation>
        <location evidence="3">Cytoplasm</location>
    </subcellularLocation>
</comment>
<organism evidence="4 5">
    <name type="scientific">Bhargavaea beijingensis</name>
    <dbReference type="NCBI Taxonomy" id="426756"/>
    <lineage>
        <taxon>Bacteria</taxon>
        <taxon>Bacillati</taxon>
        <taxon>Bacillota</taxon>
        <taxon>Bacilli</taxon>
        <taxon>Bacillales</taxon>
        <taxon>Caryophanaceae</taxon>
        <taxon>Bhargavaea</taxon>
    </lineage>
</organism>
<keyword evidence="2 3" id="KW-0143">Chaperone</keyword>
<comment type="similarity">
    <text evidence="1 3">Belongs to the UreD family.</text>
</comment>
<keyword evidence="3" id="KW-0963">Cytoplasm</keyword>
<evidence type="ECO:0000313" key="4">
    <source>
        <dbReference type="EMBL" id="SDE06398.1"/>
    </source>
</evidence>
<keyword evidence="3" id="KW-0996">Nickel insertion</keyword>
<dbReference type="PANTHER" id="PTHR33643:SF1">
    <property type="entry name" value="UREASE ACCESSORY PROTEIN D"/>
    <property type="match status" value="1"/>
</dbReference>
<proteinExistence type="inferred from homology"/>
<evidence type="ECO:0000256" key="3">
    <source>
        <dbReference type="HAMAP-Rule" id="MF_01384"/>
    </source>
</evidence>
<evidence type="ECO:0000313" key="5">
    <source>
        <dbReference type="Proteomes" id="UP000198823"/>
    </source>
</evidence>
<dbReference type="STRING" id="426756.SAMN04488126_10375"/>
<dbReference type="EMBL" id="FNAR01000003">
    <property type="protein sequence ID" value="SDE06398.1"/>
    <property type="molecule type" value="Genomic_DNA"/>
</dbReference>
<reference evidence="4 5" key="1">
    <citation type="submission" date="2016-10" db="EMBL/GenBank/DDBJ databases">
        <authorList>
            <person name="de Groot N.N."/>
        </authorList>
    </citation>
    <scope>NUCLEOTIDE SEQUENCE [LARGE SCALE GENOMIC DNA]</scope>
    <source>
        <strain evidence="4 5">CGMCC 1.6762</strain>
    </source>
</reference>
<protein>
    <recommendedName>
        <fullName evidence="3">Urease accessory protein UreD</fullName>
    </recommendedName>
</protein>
<dbReference type="RefSeq" id="WP_176765023.1">
    <property type="nucleotide sequence ID" value="NZ_FNAR01000003.1"/>
</dbReference>
<evidence type="ECO:0000256" key="2">
    <source>
        <dbReference type="ARBA" id="ARBA00023186"/>
    </source>
</evidence>
<name>A0A1G6ZUR6_9BACL</name>
<comment type="subunit">
    <text evidence="3">UreD, UreF and UreG form a complex that acts as a GTP-hydrolysis-dependent molecular chaperone, activating the urease apoprotein by helping to assemble the nickel containing metallocenter of UreC. The UreE protein probably delivers the nickel.</text>
</comment>